<proteinExistence type="predicted"/>
<evidence type="ECO:0000313" key="6">
    <source>
        <dbReference type="EMBL" id="ACZ39501.1"/>
    </source>
</evidence>
<accession>D1C5U9</accession>
<dbReference type="GO" id="GO:0008726">
    <property type="term" value="F:alkanesulfonate monooxygenase activity"/>
    <property type="evidence" value="ECO:0007669"/>
    <property type="project" value="TreeGrafter"/>
</dbReference>
<dbReference type="STRING" id="479434.Sthe_2071"/>
<reference evidence="7" key="1">
    <citation type="submission" date="2009-11" db="EMBL/GenBank/DDBJ databases">
        <title>The complete chromosome 1 of Sphaerobacter thermophilus DSM 20745.</title>
        <authorList>
            <person name="Lucas S."/>
            <person name="Copeland A."/>
            <person name="Lapidus A."/>
            <person name="Glavina del Rio T."/>
            <person name="Dalin E."/>
            <person name="Tice H."/>
            <person name="Bruce D."/>
            <person name="Goodwin L."/>
            <person name="Pitluck S."/>
            <person name="Kyrpides N."/>
            <person name="Mavromatis K."/>
            <person name="Ivanova N."/>
            <person name="Mikhailova N."/>
            <person name="LaButti K.M."/>
            <person name="Clum A."/>
            <person name="Sun H.I."/>
            <person name="Brettin T."/>
            <person name="Detter J.C."/>
            <person name="Han C."/>
            <person name="Larimer F."/>
            <person name="Land M."/>
            <person name="Hauser L."/>
            <person name="Markowitz V."/>
            <person name="Cheng J.F."/>
            <person name="Hugenholtz P."/>
            <person name="Woyke T."/>
            <person name="Wu D."/>
            <person name="Steenblock K."/>
            <person name="Schneider S."/>
            <person name="Pukall R."/>
            <person name="Goeker M."/>
            <person name="Klenk H.P."/>
            <person name="Eisen J.A."/>
        </authorList>
    </citation>
    <scope>NUCLEOTIDE SEQUENCE [LARGE SCALE GENOMIC DNA]</scope>
    <source>
        <strain evidence="7">ATCC 49802 / DSM 20745 / S 6022</strain>
    </source>
</reference>
<sequence length="304" mass="33186">MTDRLSPQFGLNIHPGVEDPDEPFRRARIADAAGIDLITIQDHPYVATHYDTWTLLTALAFTTTRVRLGTNVSPLPLRPPAILAKAAASLDMLSGGRVELGIGAGGYPVGLRAFGADVLERAEIVAAFEEGIRVIRGLWTSERGFTFDGEHYRTRGARFGPSPTRPIPIWVGAARPRMLRLAGRLADGILVTNTFASVEDLPRINRWVDEGAAEAGRPPESIRRGYNVMGAIDLADRPNRSDEIQADTLVFPAAGWVEYLIRLGREYRIDTFIFWPLGEHQVEQAAVFAAEVVPPVRAALASGG</sequence>
<organism evidence="6 7">
    <name type="scientific">Sphaerobacter thermophilus (strain ATCC 49802 / DSM 20745 / KCCM 41009 / NCIMB 13125 / S 6022)</name>
    <dbReference type="NCBI Taxonomy" id="479434"/>
    <lineage>
        <taxon>Bacteria</taxon>
        <taxon>Pseudomonadati</taxon>
        <taxon>Thermomicrobiota</taxon>
        <taxon>Thermomicrobia</taxon>
        <taxon>Sphaerobacterales</taxon>
        <taxon>Sphaerobacterineae</taxon>
        <taxon>Sphaerobacteraceae</taxon>
        <taxon>Sphaerobacter</taxon>
    </lineage>
</organism>
<dbReference type="eggNOG" id="COG2141">
    <property type="taxonomic scope" value="Bacteria"/>
</dbReference>
<keyword evidence="4 6" id="KW-0503">Monooxygenase</keyword>
<dbReference type="Proteomes" id="UP000002027">
    <property type="component" value="Chromosome 1"/>
</dbReference>
<dbReference type="Gene3D" id="3.20.20.30">
    <property type="entry name" value="Luciferase-like domain"/>
    <property type="match status" value="1"/>
</dbReference>
<dbReference type="InterPro" id="IPR011251">
    <property type="entry name" value="Luciferase-like_dom"/>
</dbReference>
<dbReference type="OrthoDB" id="9775082at2"/>
<dbReference type="PANTHER" id="PTHR42847:SF4">
    <property type="entry name" value="ALKANESULFONATE MONOOXYGENASE-RELATED"/>
    <property type="match status" value="1"/>
</dbReference>
<dbReference type="RefSeq" id="WP_012872547.1">
    <property type="nucleotide sequence ID" value="NC_013523.1"/>
</dbReference>
<dbReference type="EMBL" id="CP001823">
    <property type="protein sequence ID" value="ACZ39501.1"/>
    <property type="molecule type" value="Genomic_DNA"/>
</dbReference>
<dbReference type="PANTHER" id="PTHR42847">
    <property type="entry name" value="ALKANESULFONATE MONOOXYGENASE"/>
    <property type="match status" value="1"/>
</dbReference>
<dbReference type="GO" id="GO:0046306">
    <property type="term" value="P:alkanesulfonate catabolic process"/>
    <property type="evidence" value="ECO:0007669"/>
    <property type="project" value="TreeGrafter"/>
</dbReference>
<evidence type="ECO:0000256" key="4">
    <source>
        <dbReference type="ARBA" id="ARBA00023033"/>
    </source>
</evidence>
<name>D1C5U9_SPHTD</name>
<dbReference type="InParanoid" id="D1C5U9"/>
<dbReference type="AlphaFoldDB" id="D1C5U9"/>
<dbReference type="KEGG" id="sti:Sthe_2071"/>
<keyword evidence="3" id="KW-0560">Oxidoreductase</keyword>
<gene>
    <name evidence="6" type="ordered locus">Sthe_2071</name>
</gene>
<reference evidence="6 7" key="2">
    <citation type="journal article" date="2010" name="Stand. Genomic Sci.">
        <title>Complete genome sequence of Desulfohalobium retbaense type strain (HR(100)).</title>
        <authorList>
            <person name="Spring S."/>
            <person name="Nolan M."/>
            <person name="Lapidus A."/>
            <person name="Glavina Del Rio T."/>
            <person name="Copeland A."/>
            <person name="Tice H."/>
            <person name="Cheng J.F."/>
            <person name="Lucas S."/>
            <person name="Land M."/>
            <person name="Chen F."/>
            <person name="Bruce D."/>
            <person name="Goodwin L."/>
            <person name="Pitluck S."/>
            <person name="Ivanova N."/>
            <person name="Mavromatis K."/>
            <person name="Mikhailova N."/>
            <person name="Pati A."/>
            <person name="Chen A."/>
            <person name="Palaniappan K."/>
            <person name="Hauser L."/>
            <person name="Chang Y.J."/>
            <person name="Jeffries C.D."/>
            <person name="Munk C."/>
            <person name="Kiss H."/>
            <person name="Chain P."/>
            <person name="Han C."/>
            <person name="Brettin T."/>
            <person name="Detter J.C."/>
            <person name="Schuler E."/>
            <person name="Goker M."/>
            <person name="Rohde M."/>
            <person name="Bristow J."/>
            <person name="Eisen J.A."/>
            <person name="Markowitz V."/>
            <person name="Hugenholtz P."/>
            <person name="Kyrpides N.C."/>
            <person name="Klenk H.P."/>
        </authorList>
    </citation>
    <scope>NUCLEOTIDE SEQUENCE [LARGE SCALE GENOMIC DNA]</scope>
    <source>
        <strain evidence="7">ATCC 49802 / DSM 20745 / S 6022</strain>
    </source>
</reference>
<keyword evidence="7" id="KW-1185">Reference proteome</keyword>
<feature type="domain" description="Luciferase-like" evidence="5">
    <location>
        <begin position="12"/>
        <end position="232"/>
    </location>
</feature>
<dbReference type="InterPro" id="IPR050172">
    <property type="entry name" value="SsuD_RutA_monooxygenase"/>
</dbReference>
<keyword evidence="2" id="KW-0288">FMN</keyword>
<evidence type="ECO:0000313" key="7">
    <source>
        <dbReference type="Proteomes" id="UP000002027"/>
    </source>
</evidence>
<dbReference type="FunCoup" id="D1C5U9">
    <property type="interactions" value="81"/>
</dbReference>
<evidence type="ECO:0000256" key="2">
    <source>
        <dbReference type="ARBA" id="ARBA00022643"/>
    </source>
</evidence>
<dbReference type="SUPFAM" id="SSF51679">
    <property type="entry name" value="Bacterial luciferase-like"/>
    <property type="match status" value="1"/>
</dbReference>
<evidence type="ECO:0000256" key="3">
    <source>
        <dbReference type="ARBA" id="ARBA00023002"/>
    </source>
</evidence>
<dbReference type="Pfam" id="PF00296">
    <property type="entry name" value="Bac_luciferase"/>
    <property type="match status" value="1"/>
</dbReference>
<protein>
    <submittedName>
        <fullName evidence="6">Luciferase-like monooxygenase</fullName>
    </submittedName>
</protein>
<keyword evidence="1" id="KW-0285">Flavoprotein</keyword>
<dbReference type="InterPro" id="IPR036661">
    <property type="entry name" value="Luciferase-like_sf"/>
</dbReference>
<evidence type="ECO:0000259" key="5">
    <source>
        <dbReference type="Pfam" id="PF00296"/>
    </source>
</evidence>
<evidence type="ECO:0000256" key="1">
    <source>
        <dbReference type="ARBA" id="ARBA00022630"/>
    </source>
</evidence>
<dbReference type="HOGENOM" id="CLU_027853_6_0_0"/>